<dbReference type="EMBL" id="JAAVMB010000001">
    <property type="protein sequence ID" value="NKC66735.1"/>
    <property type="molecule type" value="Genomic_DNA"/>
</dbReference>
<organism evidence="2 3">
    <name type="scientific">Vagococcus fluvialis</name>
    <dbReference type="NCBI Taxonomy" id="2738"/>
    <lineage>
        <taxon>Bacteria</taxon>
        <taxon>Bacillati</taxon>
        <taxon>Bacillota</taxon>
        <taxon>Bacilli</taxon>
        <taxon>Lactobacillales</taxon>
        <taxon>Enterococcaceae</taxon>
        <taxon>Vagococcus</taxon>
    </lineage>
</organism>
<evidence type="ECO:0000259" key="1">
    <source>
        <dbReference type="Pfam" id="PF12728"/>
    </source>
</evidence>
<dbReference type="InterPro" id="IPR010093">
    <property type="entry name" value="SinI_DNA-bd"/>
</dbReference>
<sequence length="83" mass="9129">MINLVQSLALVSLDDLLCFVAKQSIKNEVWNSKQAADYLGCSVAQIKKQAAEGKIPGVKLGVEWRFSSIALFEFVSGKEIINK</sequence>
<comment type="caution">
    <text evidence="2">The sequence shown here is derived from an EMBL/GenBank/DDBJ whole genome shotgun (WGS) entry which is preliminary data.</text>
</comment>
<accession>A0A7X6D6H9</accession>
<proteinExistence type="predicted"/>
<dbReference type="GO" id="GO:0003677">
    <property type="term" value="F:DNA binding"/>
    <property type="evidence" value="ECO:0007669"/>
    <property type="project" value="InterPro"/>
</dbReference>
<dbReference type="AlphaFoldDB" id="A0A7X6D6H9"/>
<dbReference type="InterPro" id="IPR041657">
    <property type="entry name" value="HTH_17"/>
</dbReference>
<feature type="domain" description="Helix-turn-helix" evidence="1">
    <location>
        <begin position="33"/>
        <end position="76"/>
    </location>
</feature>
<gene>
    <name evidence="2" type="ORF">HED35_01410</name>
</gene>
<protein>
    <submittedName>
        <fullName evidence="2">Helix-turn-helix domain-containing protein</fullName>
    </submittedName>
</protein>
<dbReference type="Pfam" id="PF12728">
    <property type="entry name" value="HTH_17"/>
    <property type="match status" value="1"/>
</dbReference>
<evidence type="ECO:0000313" key="2">
    <source>
        <dbReference type="EMBL" id="NKC66735.1"/>
    </source>
</evidence>
<evidence type="ECO:0000313" key="3">
    <source>
        <dbReference type="Proteomes" id="UP000521358"/>
    </source>
</evidence>
<name>A0A7X6D6H9_9ENTE</name>
<dbReference type="Proteomes" id="UP000521358">
    <property type="component" value="Unassembled WGS sequence"/>
</dbReference>
<reference evidence="2 3" key="1">
    <citation type="submission" date="2020-03" db="EMBL/GenBank/DDBJ databases">
        <title>Bacterial samples isolated from urine from healthy bovine heifers (Gyr breed).</title>
        <authorList>
            <person name="Giannattasio-Ferraz S."/>
            <person name="Maskeri L."/>
            <person name="Penido A."/>
            <person name="Barbosa-Stancioli E.F."/>
            <person name="Putonti C."/>
        </authorList>
    </citation>
    <scope>NUCLEOTIDE SEQUENCE [LARGE SCALE GENOMIC DNA]</scope>
    <source>
        <strain evidence="2 3">UFMG-H7</strain>
    </source>
</reference>
<dbReference type="NCBIfam" id="TIGR01764">
    <property type="entry name" value="excise"/>
    <property type="match status" value="1"/>
</dbReference>